<protein>
    <recommendedName>
        <fullName evidence="2">Transposase IS701-like DDE domain-containing protein</fullName>
    </recommendedName>
</protein>
<sequence>MALERSRAGLFGWRPSEVSAWRPGEGPLPPRTWTGRGRPPRLMQRSKDHKPLSAKALAVSLPAEAWKTIT</sequence>
<dbReference type="InterPro" id="IPR038721">
    <property type="entry name" value="IS701-like_DDE_dom"/>
</dbReference>
<comment type="caution">
    <text evidence="3">The sequence shown here is derived from an EMBL/GenBank/DDBJ whole genome shotgun (WGS) entry which is preliminary data.</text>
</comment>
<proteinExistence type="predicted"/>
<evidence type="ECO:0000313" key="3">
    <source>
        <dbReference type="EMBL" id="RZF63287.1"/>
    </source>
</evidence>
<dbReference type="EMBL" id="SGIS01000029">
    <property type="protein sequence ID" value="RZF63287.1"/>
    <property type="molecule type" value="Genomic_DNA"/>
</dbReference>
<evidence type="ECO:0000259" key="2">
    <source>
        <dbReference type="Pfam" id="PF13546"/>
    </source>
</evidence>
<feature type="region of interest" description="Disordered" evidence="1">
    <location>
        <begin position="19"/>
        <end position="51"/>
    </location>
</feature>
<evidence type="ECO:0000256" key="1">
    <source>
        <dbReference type="SAM" id="MobiDB-lite"/>
    </source>
</evidence>
<name>A0A4Q6Y224_9SPHN</name>
<reference evidence="3 4" key="1">
    <citation type="submission" date="2019-02" db="EMBL/GenBank/DDBJ databases">
        <authorList>
            <person name="Li Y."/>
        </authorList>
    </citation>
    <scope>NUCLEOTIDE SEQUENCE [LARGE SCALE GENOMIC DNA]</scope>
    <source>
        <strain evidence="3 4">3-7</strain>
    </source>
</reference>
<feature type="domain" description="Transposase IS701-like DDE" evidence="2">
    <location>
        <begin position="14"/>
        <end position="70"/>
    </location>
</feature>
<organism evidence="3 4">
    <name type="scientific">Sphingomonas populi</name>
    <dbReference type="NCBI Taxonomy" id="2484750"/>
    <lineage>
        <taxon>Bacteria</taxon>
        <taxon>Pseudomonadati</taxon>
        <taxon>Pseudomonadota</taxon>
        <taxon>Alphaproteobacteria</taxon>
        <taxon>Sphingomonadales</taxon>
        <taxon>Sphingomonadaceae</taxon>
        <taxon>Sphingomonas</taxon>
    </lineage>
</organism>
<feature type="compositionally biased region" description="Low complexity" evidence="1">
    <location>
        <begin position="31"/>
        <end position="42"/>
    </location>
</feature>
<dbReference type="Pfam" id="PF13546">
    <property type="entry name" value="DDE_5"/>
    <property type="match status" value="1"/>
</dbReference>
<dbReference type="AlphaFoldDB" id="A0A4Q6Y224"/>
<dbReference type="Proteomes" id="UP000292085">
    <property type="component" value="Unassembled WGS sequence"/>
</dbReference>
<gene>
    <name evidence="3" type="ORF">EWE75_17015</name>
</gene>
<keyword evidence="4" id="KW-1185">Reference proteome</keyword>
<evidence type="ECO:0000313" key="4">
    <source>
        <dbReference type="Proteomes" id="UP000292085"/>
    </source>
</evidence>
<accession>A0A4Q6Y224</accession>